<evidence type="ECO:0000256" key="1">
    <source>
        <dbReference type="SAM" id="SignalP"/>
    </source>
</evidence>
<dbReference type="EMBL" id="HG739096">
    <property type="protein sequence ID" value="CDP04274.1"/>
    <property type="molecule type" value="Genomic_DNA"/>
</dbReference>
<name>A0A068U7Y5_COFCA</name>
<dbReference type="Proteomes" id="UP000295252">
    <property type="component" value="Chromosome XI"/>
</dbReference>
<dbReference type="AlphaFoldDB" id="A0A068U7Y5"/>
<feature type="chain" id="PRO_5001657699" evidence="1">
    <location>
        <begin position="24"/>
        <end position="100"/>
    </location>
</feature>
<keyword evidence="1" id="KW-0732">Signal</keyword>
<proteinExistence type="predicted"/>
<feature type="signal peptide" evidence="1">
    <location>
        <begin position="1"/>
        <end position="23"/>
    </location>
</feature>
<dbReference type="OrthoDB" id="1906820at2759"/>
<dbReference type="InParanoid" id="A0A068U7Y5"/>
<organism evidence="2 3">
    <name type="scientific">Coffea canephora</name>
    <name type="common">Robusta coffee</name>
    <dbReference type="NCBI Taxonomy" id="49390"/>
    <lineage>
        <taxon>Eukaryota</taxon>
        <taxon>Viridiplantae</taxon>
        <taxon>Streptophyta</taxon>
        <taxon>Embryophyta</taxon>
        <taxon>Tracheophyta</taxon>
        <taxon>Spermatophyta</taxon>
        <taxon>Magnoliopsida</taxon>
        <taxon>eudicotyledons</taxon>
        <taxon>Gunneridae</taxon>
        <taxon>Pentapetalae</taxon>
        <taxon>asterids</taxon>
        <taxon>lamiids</taxon>
        <taxon>Gentianales</taxon>
        <taxon>Rubiaceae</taxon>
        <taxon>Ixoroideae</taxon>
        <taxon>Gardenieae complex</taxon>
        <taxon>Bertiereae - Coffeeae clade</taxon>
        <taxon>Coffeeae</taxon>
        <taxon>Coffea</taxon>
    </lineage>
</organism>
<keyword evidence="3" id="KW-1185">Reference proteome</keyword>
<gene>
    <name evidence="2" type="ORF">GSCOC_T00017610001</name>
</gene>
<evidence type="ECO:0000313" key="3">
    <source>
        <dbReference type="Proteomes" id="UP000295252"/>
    </source>
</evidence>
<reference evidence="3" key="1">
    <citation type="journal article" date="2014" name="Science">
        <title>The coffee genome provides insight into the convergent evolution of caffeine biosynthesis.</title>
        <authorList>
            <person name="Denoeud F."/>
            <person name="Carretero-Paulet L."/>
            <person name="Dereeper A."/>
            <person name="Droc G."/>
            <person name="Guyot R."/>
            <person name="Pietrella M."/>
            <person name="Zheng C."/>
            <person name="Alberti A."/>
            <person name="Anthony F."/>
            <person name="Aprea G."/>
            <person name="Aury J.M."/>
            <person name="Bento P."/>
            <person name="Bernard M."/>
            <person name="Bocs S."/>
            <person name="Campa C."/>
            <person name="Cenci A."/>
            <person name="Combes M.C."/>
            <person name="Crouzillat D."/>
            <person name="Da Silva C."/>
            <person name="Daddiego L."/>
            <person name="De Bellis F."/>
            <person name="Dussert S."/>
            <person name="Garsmeur O."/>
            <person name="Gayraud T."/>
            <person name="Guignon V."/>
            <person name="Jahn K."/>
            <person name="Jamilloux V."/>
            <person name="Joet T."/>
            <person name="Labadie K."/>
            <person name="Lan T."/>
            <person name="Leclercq J."/>
            <person name="Lepelley M."/>
            <person name="Leroy T."/>
            <person name="Li L.T."/>
            <person name="Librado P."/>
            <person name="Lopez L."/>
            <person name="Munoz A."/>
            <person name="Noel B."/>
            <person name="Pallavicini A."/>
            <person name="Perrotta G."/>
            <person name="Poncet V."/>
            <person name="Pot D."/>
            <person name="Priyono X."/>
            <person name="Rigoreau M."/>
            <person name="Rouard M."/>
            <person name="Rozas J."/>
            <person name="Tranchant-Dubreuil C."/>
            <person name="VanBuren R."/>
            <person name="Zhang Q."/>
            <person name="Andrade A.C."/>
            <person name="Argout X."/>
            <person name="Bertrand B."/>
            <person name="de Kochko A."/>
            <person name="Graziosi G."/>
            <person name="Henry R.J."/>
            <person name="Jayarama X."/>
            <person name="Ming R."/>
            <person name="Nagai C."/>
            <person name="Rounsley S."/>
            <person name="Sankoff D."/>
            <person name="Giuliano G."/>
            <person name="Albert V.A."/>
            <person name="Wincker P."/>
            <person name="Lashermes P."/>
        </authorList>
    </citation>
    <scope>NUCLEOTIDE SEQUENCE [LARGE SCALE GENOMIC DNA]</scope>
    <source>
        <strain evidence="3">cv. DH200-94</strain>
    </source>
</reference>
<evidence type="ECO:0000313" key="2">
    <source>
        <dbReference type="EMBL" id="CDP04274.1"/>
    </source>
</evidence>
<sequence>MLPCLYISCIYILVHVVYRTIKGEEVETMERMFFQCPIAQIVWKIAPVRWEGLRDLQTNMWRWWEAVVQTRTKEQGMEQINLTTNILWLIWKARNKFVFG</sequence>
<dbReference type="Gramene" id="CDP04274">
    <property type="protein sequence ID" value="CDP04274"/>
    <property type="gene ID" value="GSCOC_T00017610001"/>
</dbReference>
<protein>
    <submittedName>
        <fullName evidence="2">Uncharacterized protein</fullName>
    </submittedName>
</protein>
<accession>A0A068U7Y5</accession>
<dbReference type="PhylomeDB" id="A0A068U7Y5"/>